<dbReference type="GeneID" id="19336122"/>
<dbReference type="HOGENOM" id="CLU_1652914_0_0_1"/>
<proteinExistence type="predicted"/>
<sequence length="160" mass="18342">MIGPQRYWSARFPRSRRMSPFALLQALQCLSSWRSGSSSYRPYRTQGPSTLQSIKDFIVHLSCTLSSSHVSDRLPCETACLRTSLLFHIEYIDVEINNFSLSYCRLDRMLTLDSNHSQTARRWLPRNNTGFSDDGMDDGRMDIGWVARRRASDLKGSIKG</sequence>
<protein>
    <submittedName>
        <fullName evidence="1">Uncharacterized protein</fullName>
    </submittedName>
</protein>
<reference evidence="1 2" key="1">
    <citation type="journal article" date="2012" name="PLoS Pathog.">
        <title>Diverse lifestyles and strategies of plant pathogenesis encoded in the genomes of eighteen Dothideomycetes fungi.</title>
        <authorList>
            <person name="Ohm R.A."/>
            <person name="Feau N."/>
            <person name="Henrissat B."/>
            <person name="Schoch C.L."/>
            <person name="Horwitz B.A."/>
            <person name="Barry K.W."/>
            <person name="Condon B.J."/>
            <person name="Copeland A.C."/>
            <person name="Dhillon B."/>
            <person name="Glaser F."/>
            <person name="Hesse C.N."/>
            <person name="Kosti I."/>
            <person name="LaButti K."/>
            <person name="Lindquist E.A."/>
            <person name="Lucas S."/>
            <person name="Salamov A.A."/>
            <person name="Bradshaw R.E."/>
            <person name="Ciuffetti L."/>
            <person name="Hamelin R.C."/>
            <person name="Kema G.H.J."/>
            <person name="Lawrence C."/>
            <person name="Scott J.A."/>
            <person name="Spatafora J.W."/>
            <person name="Turgeon B.G."/>
            <person name="de Wit P.J.G.M."/>
            <person name="Zhong S."/>
            <person name="Goodwin S.B."/>
            <person name="Grigoriev I.V."/>
        </authorList>
    </citation>
    <scope>NUCLEOTIDE SEQUENCE [LARGE SCALE GENOMIC DNA]</scope>
    <source>
        <strain evidence="1 2">CIRAD86</strain>
    </source>
</reference>
<dbReference type="Proteomes" id="UP000016932">
    <property type="component" value="Unassembled WGS sequence"/>
</dbReference>
<evidence type="ECO:0000313" key="2">
    <source>
        <dbReference type="Proteomes" id="UP000016932"/>
    </source>
</evidence>
<evidence type="ECO:0000313" key="1">
    <source>
        <dbReference type="EMBL" id="EME84866.1"/>
    </source>
</evidence>
<accession>M3AJW8</accession>
<organism evidence="1 2">
    <name type="scientific">Pseudocercospora fijiensis (strain CIRAD86)</name>
    <name type="common">Black leaf streak disease fungus</name>
    <name type="synonym">Mycosphaerella fijiensis</name>
    <dbReference type="NCBI Taxonomy" id="383855"/>
    <lineage>
        <taxon>Eukaryota</taxon>
        <taxon>Fungi</taxon>
        <taxon>Dikarya</taxon>
        <taxon>Ascomycota</taxon>
        <taxon>Pezizomycotina</taxon>
        <taxon>Dothideomycetes</taxon>
        <taxon>Dothideomycetidae</taxon>
        <taxon>Mycosphaerellales</taxon>
        <taxon>Mycosphaerellaceae</taxon>
        <taxon>Pseudocercospora</taxon>
    </lineage>
</organism>
<dbReference type="RefSeq" id="XP_007925425.1">
    <property type="nucleotide sequence ID" value="XM_007927234.1"/>
</dbReference>
<name>M3AJW8_PSEFD</name>
<dbReference type="AlphaFoldDB" id="M3AJW8"/>
<dbReference type="VEuPathDB" id="FungiDB:MYCFIDRAFT_203185"/>
<dbReference type="EMBL" id="KB446557">
    <property type="protein sequence ID" value="EME84866.1"/>
    <property type="molecule type" value="Genomic_DNA"/>
</dbReference>
<dbReference type="KEGG" id="pfj:MYCFIDRAFT_203185"/>
<keyword evidence="2" id="KW-1185">Reference proteome</keyword>
<gene>
    <name evidence="1" type="ORF">MYCFIDRAFT_203185</name>
</gene>